<feature type="domain" description="TMEM205-like" evidence="11">
    <location>
        <begin position="42"/>
        <end position="144"/>
    </location>
</feature>
<dbReference type="InterPro" id="IPR002885">
    <property type="entry name" value="PPR_rpt"/>
</dbReference>
<comment type="caution">
    <text evidence="12">The sequence shown here is derived from an EMBL/GenBank/DDBJ whole genome shotgun (WGS) entry which is preliminary data.</text>
</comment>
<keyword evidence="13" id="KW-1185">Reference proteome</keyword>
<evidence type="ECO:0000259" key="11">
    <source>
        <dbReference type="Pfam" id="PF13664"/>
    </source>
</evidence>
<dbReference type="InterPro" id="IPR011990">
    <property type="entry name" value="TPR-like_helical_dom_sf"/>
</dbReference>
<dbReference type="PANTHER" id="PTHR47926:SF540">
    <property type="entry name" value="PENTATRICOPEPTIDE REPEAT-CONTAINING PROTEIN"/>
    <property type="match status" value="1"/>
</dbReference>
<evidence type="ECO:0000256" key="10">
    <source>
        <dbReference type="SAM" id="SignalP"/>
    </source>
</evidence>
<feature type="chain" id="PRO_5032708964" description="TMEM205-like domain-containing protein" evidence="10">
    <location>
        <begin position="21"/>
        <end position="649"/>
    </location>
</feature>
<dbReference type="InterPro" id="IPR025423">
    <property type="entry name" value="TMEM205-like"/>
</dbReference>
<keyword evidence="5 9" id="KW-1133">Transmembrane helix</keyword>
<sequence length="649" mass="70284">MGWAARFLTAASFLAAGVLFAPDALPLGGSGAAAAARLVHVLSFATAWGAGLWVTFIGGIVMFKYLPRHQFGSLQGKMFPAYFMLISACSAISVAAFAYLHPWKTASTIERYQLGFLISALGCNLSNLLVFTPMTVEMMMKRHKMEKDLGIGTEVGYSKNAEMAKRNPALAAMNRKFGMIHGLSSLANIMGFGSLALHSWCERLHCINAYAGILKLCHQQGPGRPSPAVAAAADGGAGAGTNAPEEQQRRALPCSPPSPHYHALAALLLLSSPPPPALPLLRLLPPDPPPPLTLLNAAVKALSASSSPDDAFRLLSTLRRLHAPDRLTFLPLLGCASSSLPLLSALHSLLLRLGFLSHHPITLALLKPYPLPHVRALFDDMPQNNKWTVAYNTLITACLKARDIRAARHQFDEMQRHGRSRRSVVSWNLMITGCARRGRDDMAVQCFERMVREGEVAPDDGTLAAVLPACGRTGNVGAGRWAHEYARKTGLLDGTVHVANAVMDMHCKCGDVDSAQEVFMTTRQRSVVSWNAMIAGFSLNGHGVEGIDLFQEMRRHGVEPNAVTFLAVLGCCAHAWAVDIGREIFQSMLSEHGIEPAIEHYGCMVDLFGRSSLLEEAHVLIQGMPMKPNAAIWGSTFKCMSCSCWAWHC</sequence>
<organism evidence="12 13">
    <name type="scientific">Miscanthus lutarioriparius</name>
    <dbReference type="NCBI Taxonomy" id="422564"/>
    <lineage>
        <taxon>Eukaryota</taxon>
        <taxon>Viridiplantae</taxon>
        <taxon>Streptophyta</taxon>
        <taxon>Embryophyta</taxon>
        <taxon>Tracheophyta</taxon>
        <taxon>Spermatophyta</taxon>
        <taxon>Magnoliopsida</taxon>
        <taxon>Liliopsida</taxon>
        <taxon>Poales</taxon>
        <taxon>Poaceae</taxon>
        <taxon>PACMAD clade</taxon>
        <taxon>Panicoideae</taxon>
        <taxon>Andropogonodae</taxon>
        <taxon>Andropogoneae</taxon>
        <taxon>Saccharinae</taxon>
        <taxon>Miscanthus</taxon>
    </lineage>
</organism>
<dbReference type="Pfam" id="PF13664">
    <property type="entry name" value="DUF4149"/>
    <property type="match status" value="1"/>
</dbReference>
<keyword evidence="2 9" id="KW-0812">Transmembrane</keyword>
<evidence type="ECO:0000313" key="13">
    <source>
        <dbReference type="Proteomes" id="UP000604825"/>
    </source>
</evidence>
<feature type="region of interest" description="Disordered" evidence="8">
    <location>
        <begin position="224"/>
        <end position="255"/>
    </location>
</feature>
<evidence type="ECO:0000256" key="1">
    <source>
        <dbReference type="ARBA" id="ARBA00004370"/>
    </source>
</evidence>
<dbReference type="PANTHER" id="PTHR47926">
    <property type="entry name" value="PENTATRICOPEPTIDE REPEAT-CONTAINING PROTEIN"/>
    <property type="match status" value="1"/>
</dbReference>
<keyword evidence="6 9" id="KW-0472">Membrane</keyword>
<proteinExistence type="predicted"/>
<protein>
    <recommendedName>
        <fullName evidence="11">TMEM205-like domain-containing protein</fullName>
    </recommendedName>
</protein>
<comment type="subcellular location">
    <subcellularLocation>
        <location evidence="1">Membrane</location>
    </subcellularLocation>
</comment>
<evidence type="ECO:0000256" key="9">
    <source>
        <dbReference type="SAM" id="Phobius"/>
    </source>
</evidence>
<dbReference type="NCBIfam" id="TIGR00756">
    <property type="entry name" value="PPR"/>
    <property type="match status" value="3"/>
</dbReference>
<evidence type="ECO:0000256" key="7">
    <source>
        <dbReference type="PROSITE-ProRule" id="PRU00708"/>
    </source>
</evidence>
<keyword evidence="10" id="KW-0732">Signal</keyword>
<evidence type="ECO:0000256" key="5">
    <source>
        <dbReference type="ARBA" id="ARBA00022989"/>
    </source>
</evidence>
<keyword evidence="3" id="KW-0677">Repeat</keyword>
<evidence type="ECO:0000256" key="8">
    <source>
        <dbReference type="SAM" id="MobiDB-lite"/>
    </source>
</evidence>
<dbReference type="Pfam" id="PF13041">
    <property type="entry name" value="PPR_2"/>
    <property type="match status" value="1"/>
</dbReference>
<evidence type="ECO:0000256" key="6">
    <source>
        <dbReference type="ARBA" id="ARBA00023136"/>
    </source>
</evidence>
<dbReference type="FunFam" id="1.25.40.10:FF:001625">
    <property type="entry name" value="Pentatricopeptide repeat-containing protein"/>
    <property type="match status" value="1"/>
</dbReference>
<feature type="transmembrane region" description="Helical" evidence="9">
    <location>
        <begin position="112"/>
        <end position="136"/>
    </location>
</feature>
<evidence type="ECO:0000256" key="4">
    <source>
        <dbReference type="ARBA" id="ARBA00022946"/>
    </source>
</evidence>
<name>A0A811Q8T0_9POAL</name>
<dbReference type="AlphaFoldDB" id="A0A811Q8T0"/>
<dbReference type="Gene3D" id="1.25.40.10">
    <property type="entry name" value="Tetratricopeptide repeat domain"/>
    <property type="match status" value="2"/>
</dbReference>
<evidence type="ECO:0000256" key="3">
    <source>
        <dbReference type="ARBA" id="ARBA00022737"/>
    </source>
</evidence>
<accession>A0A811Q8T0</accession>
<dbReference type="PROSITE" id="PS51375">
    <property type="entry name" value="PPR"/>
    <property type="match status" value="3"/>
</dbReference>
<evidence type="ECO:0000313" key="12">
    <source>
        <dbReference type="EMBL" id="CAD6252382.1"/>
    </source>
</evidence>
<evidence type="ECO:0000256" key="2">
    <source>
        <dbReference type="ARBA" id="ARBA00022692"/>
    </source>
</evidence>
<dbReference type="GO" id="GO:0016020">
    <property type="term" value="C:membrane"/>
    <property type="evidence" value="ECO:0007669"/>
    <property type="project" value="UniProtKB-SubCell"/>
</dbReference>
<dbReference type="GO" id="GO:0003723">
    <property type="term" value="F:RNA binding"/>
    <property type="evidence" value="ECO:0007669"/>
    <property type="project" value="InterPro"/>
</dbReference>
<dbReference type="Pfam" id="PF01535">
    <property type="entry name" value="PPR"/>
    <property type="match status" value="3"/>
</dbReference>
<gene>
    <name evidence="12" type="ORF">NCGR_LOCUS36035</name>
</gene>
<dbReference type="OrthoDB" id="185373at2759"/>
<feature type="compositionally biased region" description="Low complexity" evidence="8">
    <location>
        <begin position="224"/>
        <end position="244"/>
    </location>
</feature>
<reference evidence="12" key="1">
    <citation type="submission" date="2020-10" db="EMBL/GenBank/DDBJ databases">
        <authorList>
            <person name="Han B."/>
            <person name="Lu T."/>
            <person name="Zhao Q."/>
            <person name="Huang X."/>
            <person name="Zhao Y."/>
        </authorList>
    </citation>
    <scope>NUCLEOTIDE SEQUENCE</scope>
</reference>
<dbReference type="EMBL" id="CAJGYO010000009">
    <property type="protein sequence ID" value="CAD6252382.1"/>
    <property type="molecule type" value="Genomic_DNA"/>
</dbReference>
<feature type="signal peptide" evidence="10">
    <location>
        <begin position="1"/>
        <end position="20"/>
    </location>
</feature>
<dbReference type="GO" id="GO:0009451">
    <property type="term" value="P:RNA modification"/>
    <property type="evidence" value="ECO:0007669"/>
    <property type="project" value="InterPro"/>
</dbReference>
<feature type="repeat" description="PPR" evidence="7">
    <location>
        <begin position="423"/>
        <end position="457"/>
    </location>
</feature>
<dbReference type="InterPro" id="IPR046960">
    <property type="entry name" value="PPR_At4g14850-like_plant"/>
</dbReference>
<feature type="repeat" description="PPR" evidence="7">
    <location>
        <begin position="526"/>
        <end position="560"/>
    </location>
</feature>
<feature type="repeat" description="PPR" evidence="7">
    <location>
        <begin position="387"/>
        <end position="421"/>
    </location>
</feature>
<dbReference type="FunFam" id="1.25.40.10:FF:000242">
    <property type="entry name" value="Pentatricopeptide repeat-containing protein"/>
    <property type="match status" value="1"/>
</dbReference>
<feature type="transmembrane region" description="Helical" evidence="9">
    <location>
        <begin position="45"/>
        <end position="67"/>
    </location>
</feature>
<keyword evidence="4" id="KW-0809">Transit peptide</keyword>
<dbReference type="Proteomes" id="UP000604825">
    <property type="component" value="Unassembled WGS sequence"/>
</dbReference>
<feature type="transmembrane region" description="Helical" evidence="9">
    <location>
        <begin position="79"/>
        <end position="100"/>
    </location>
</feature>